<keyword evidence="2" id="KW-1185">Reference proteome</keyword>
<proteinExistence type="predicted"/>
<comment type="caution">
    <text evidence="1">The sequence shown here is derived from an EMBL/GenBank/DDBJ whole genome shotgun (WGS) entry which is preliminary data.</text>
</comment>
<sequence>MRYFLTLLASAVAAYVLGFVLTVPANPELRVWQGVDQRRKAELAEVRAKSPDRPVIFFTGGSSTAFSIDPAIIEGTCGMPAFNFALPASAGAHYLLHQALEQTKSGDVLVIGLEPDFFAYESDNPAGSLAFGLAVLDGQPSATVGGDTFGNSLSLPEYMTMARPGPKYLVTLLYRSASGKGYRYTPEDYRYHGRMETPVKEEGMPPLKLEGEVRLAESGRKLLQGIKAAADKRGVRLCYTMPWRWTLPEDAAASREANAALLRDIGQIIEVVDDGTNGVATDASFFSDTPQHLTAAGSEARSRTLAPALKLLLSSP</sequence>
<gene>
    <name evidence="1" type="ORF">OKA04_10600</name>
</gene>
<evidence type="ECO:0000313" key="2">
    <source>
        <dbReference type="Proteomes" id="UP001207930"/>
    </source>
</evidence>
<accession>A0ABT3FNN2</accession>
<organism evidence="1 2">
    <name type="scientific">Luteolibacter flavescens</name>
    <dbReference type="NCBI Taxonomy" id="1859460"/>
    <lineage>
        <taxon>Bacteria</taxon>
        <taxon>Pseudomonadati</taxon>
        <taxon>Verrucomicrobiota</taxon>
        <taxon>Verrucomicrobiia</taxon>
        <taxon>Verrucomicrobiales</taxon>
        <taxon>Verrucomicrobiaceae</taxon>
        <taxon>Luteolibacter</taxon>
    </lineage>
</organism>
<dbReference type="Proteomes" id="UP001207930">
    <property type="component" value="Unassembled WGS sequence"/>
</dbReference>
<reference evidence="1 2" key="1">
    <citation type="submission" date="2022-10" db="EMBL/GenBank/DDBJ databases">
        <title>Luteolibacter flavescens strain MCCC 1K03193, whole genome shotgun sequencing project.</title>
        <authorList>
            <person name="Zhao G."/>
            <person name="Shen L."/>
        </authorList>
    </citation>
    <scope>NUCLEOTIDE SEQUENCE [LARGE SCALE GENOMIC DNA]</scope>
    <source>
        <strain evidence="1 2">MCCC 1K03193</strain>
    </source>
</reference>
<dbReference type="EMBL" id="JAPDDS010000005">
    <property type="protein sequence ID" value="MCW1885177.1"/>
    <property type="molecule type" value="Genomic_DNA"/>
</dbReference>
<dbReference type="RefSeq" id="WP_264501134.1">
    <property type="nucleotide sequence ID" value="NZ_JAPDDS010000005.1"/>
</dbReference>
<evidence type="ECO:0008006" key="3">
    <source>
        <dbReference type="Google" id="ProtNLM"/>
    </source>
</evidence>
<evidence type="ECO:0000313" key="1">
    <source>
        <dbReference type="EMBL" id="MCW1885177.1"/>
    </source>
</evidence>
<name>A0ABT3FNN2_9BACT</name>
<protein>
    <recommendedName>
        <fullName evidence="3">SGNH/GDSL hydrolase family protein</fullName>
    </recommendedName>
</protein>